<keyword evidence="9" id="KW-0479">Metal-binding</keyword>
<dbReference type="SUPFAM" id="SSF54171">
    <property type="entry name" value="DNA-binding domain"/>
    <property type="match status" value="1"/>
</dbReference>
<dbReference type="InterPro" id="IPR001739">
    <property type="entry name" value="Methyl_CpG_DNA-bd"/>
</dbReference>
<feature type="domain" description="SET" evidence="20">
    <location>
        <begin position="363"/>
        <end position="580"/>
    </location>
</feature>
<evidence type="ECO:0000256" key="18">
    <source>
        <dbReference type="ARBA" id="ARBA00049087"/>
    </source>
</evidence>
<comment type="catalytic activity">
    <reaction evidence="18">
        <text>N(6),N(6)-dimethyl-L-lysyl(9)-[histone H3] + S-adenosyl-L-methionine = N(6),N(6),N(6)-trimethyl-L-lysyl(9)-[histone H3] + S-adenosyl-L-homocysteine + H(+)</text>
        <dbReference type="Rhea" id="RHEA:60288"/>
        <dbReference type="Rhea" id="RHEA-COMP:15538"/>
        <dbReference type="Rhea" id="RHEA-COMP:15541"/>
        <dbReference type="ChEBI" id="CHEBI:15378"/>
        <dbReference type="ChEBI" id="CHEBI:57856"/>
        <dbReference type="ChEBI" id="CHEBI:59789"/>
        <dbReference type="ChEBI" id="CHEBI:61961"/>
        <dbReference type="ChEBI" id="CHEBI:61976"/>
        <dbReference type="EC" id="2.1.1.366"/>
    </reaction>
</comment>
<evidence type="ECO:0000256" key="19">
    <source>
        <dbReference type="SAM" id="MobiDB-lite"/>
    </source>
</evidence>
<evidence type="ECO:0000256" key="8">
    <source>
        <dbReference type="ARBA" id="ARBA00022691"/>
    </source>
</evidence>
<evidence type="ECO:0000256" key="15">
    <source>
        <dbReference type="ARBA" id="ARBA00039052"/>
    </source>
</evidence>
<feature type="domain" description="Pre-SET" evidence="21">
    <location>
        <begin position="299"/>
        <end position="360"/>
    </location>
</feature>
<evidence type="ECO:0000259" key="21">
    <source>
        <dbReference type="PROSITE" id="PS50867"/>
    </source>
</evidence>
<dbReference type="GO" id="GO:0005634">
    <property type="term" value="C:nucleus"/>
    <property type="evidence" value="ECO:0007669"/>
    <property type="project" value="UniProtKB-SubCell"/>
</dbReference>
<dbReference type="Pfam" id="PF01429">
    <property type="entry name" value="MBD"/>
    <property type="match status" value="1"/>
</dbReference>
<evidence type="ECO:0000313" key="23">
    <source>
        <dbReference type="Proteomes" id="UP000265180"/>
    </source>
</evidence>
<dbReference type="GO" id="GO:0051301">
    <property type="term" value="P:cell division"/>
    <property type="evidence" value="ECO:0007669"/>
    <property type="project" value="UniProtKB-KW"/>
</dbReference>
<dbReference type="GO" id="GO:0032259">
    <property type="term" value="P:methylation"/>
    <property type="evidence" value="ECO:0007669"/>
    <property type="project" value="UniProtKB-KW"/>
</dbReference>
<evidence type="ECO:0000256" key="14">
    <source>
        <dbReference type="ARBA" id="ARBA00023306"/>
    </source>
</evidence>
<keyword evidence="8" id="KW-0949">S-adenosyl-L-methionine</keyword>
<keyword evidence="7" id="KW-0808">Transferase</keyword>
<keyword evidence="3" id="KW-0158">Chromosome</keyword>
<keyword evidence="11" id="KW-0862">Zinc</keyword>
<name>A0A3P9KBC0_ORYLA</name>
<dbReference type="GO" id="GO:0008270">
    <property type="term" value="F:zinc ion binding"/>
    <property type="evidence" value="ECO:0007669"/>
    <property type="project" value="InterPro"/>
</dbReference>
<keyword evidence="5" id="KW-0489">Methyltransferase</keyword>
<evidence type="ECO:0000313" key="22">
    <source>
        <dbReference type="Ensembl" id="ENSORLP00020005755.1"/>
    </source>
</evidence>
<reference evidence="22 23" key="2">
    <citation type="submission" date="2017-04" db="EMBL/GenBank/DDBJ databases">
        <title>CpG methylation of centromeres and impact of large insertions on vertebrate speciation.</title>
        <authorList>
            <person name="Ichikawa K."/>
            <person name="Yoshimura J."/>
            <person name="Morishita S."/>
        </authorList>
    </citation>
    <scope>NUCLEOTIDE SEQUENCE</scope>
    <source>
        <strain evidence="22 23">HNI</strain>
    </source>
</reference>
<evidence type="ECO:0000256" key="1">
    <source>
        <dbReference type="ARBA" id="ARBA00004123"/>
    </source>
</evidence>
<keyword evidence="10" id="KW-0498">Mitosis</keyword>
<evidence type="ECO:0000256" key="7">
    <source>
        <dbReference type="ARBA" id="ARBA00022679"/>
    </source>
</evidence>
<dbReference type="InterPro" id="IPR016177">
    <property type="entry name" value="DNA-bd_dom_sf"/>
</dbReference>
<keyword evidence="14" id="KW-0131">Cell cycle</keyword>
<evidence type="ECO:0000256" key="10">
    <source>
        <dbReference type="ARBA" id="ARBA00022776"/>
    </source>
</evidence>
<dbReference type="SMART" id="SM00468">
    <property type="entry name" value="PreSET"/>
    <property type="match status" value="1"/>
</dbReference>
<dbReference type="EC" id="2.1.1.366" evidence="15"/>
<dbReference type="Gene3D" id="2.170.270.10">
    <property type="entry name" value="SET domain"/>
    <property type="match status" value="2"/>
</dbReference>
<dbReference type="PROSITE" id="PS50280">
    <property type="entry name" value="SET"/>
    <property type="match status" value="1"/>
</dbReference>
<dbReference type="GO" id="GO:0140947">
    <property type="term" value="F:histone H3K9me2 methyltransferase activity"/>
    <property type="evidence" value="ECO:0007669"/>
    <property type="project" value="UniProtKB-EC"/>
</dbReference>
<proteinExistence type="predicted"/>
<dbReference type="SUPFAM" id="SSF82199">
    <property type="entry name" value="SET domain"/>
    <property type="match status" value="1"/>
</dbReference>
<evidence type="ECO:0000256" key="2">
    <source>
        <dbReference type="ARBA" id="ARBA00004286"/>
    </source>
</evidence>
<evidence type="ECO:0000256" key="12">
    <source>
        <dbReference type="ARBA" id="ARBA00022853"/>
    </source>
</evidence>
<dbReference type="PANTHER" id="PTHR46024:SF3">
    <property type="entry name" value="HISTONE-LYSINE N-METHYLTRANSFERASE SETDB2"/>
    <property type="match status" value="1"/>
</dbReference>
<dbReference type="Ensembl" id="ENSORLT00020005747.1">
    <property type="protein sequence ID" value="ENSORLP00020005755.1"/>
    <property type="gene ID" value="ENSORLG00020006680.1"/>
</dbReference>
<sequence length="627" mass="69862">MEDKNQPDPEELDRAKIFWAEKKKDVDELFNNVFGYLEHLKTVLKSNTATEKEYVQALRLLEILDCSPSSCLQDQDSSVVQVVIGSGELLPEDLPNPSPPFAPPEESSSCGRPPAGIEELLPPLVPVQLQYQPHQCCKACLVSLPRMPQPTLPFWGQNPLKVPLLCGFKRLMSQPGRGGSPSCDEDEEEEAEAACDVVYKAPCGQSLRSFEDVMLFLVATESYDLLQVDFFTFNPSVELDPPSVSDAQILSKDLSRGLEPTPVELCAPNVGSRPPEFRYRKDRWPHGCFLSQGPTLFSACCDCTDGCSDARSCACVAMTTRGRGYSYRRLLQPVESGLFECGPWCDCDRARCQNRLVQRGIRARLQVFQTEDRGWGVRCRDDLDRGTFVCIYAGVVLQKVLSPDELPPPKLTRADLPSDDEVEVVTEWRAPPVLEERRNLMDTPPPCPNVPVIQTPTEASAPPLDQQVQTVVVGGPDLLSSSTGDRTQQMKIRLTTGGQAENRTKREHQRGVKRAAIMEGVCFVDASKEGNVSRFINHSCQPNLFIQNVFIDSHDPVFPVVAFFTRRAVKAGTELTWNYAAYTPGLPQQKQEVPCLCRSDKCQQWLLIDDDVSCLLYNNENTGMKTP</sequence>
<evidence type="ECO:0000256" key="13">
    <source>
        <dbReference type="ARBA" id="ARBA00023242"/>
    </source>
</evidence>
<dbReference type="SMART" id="SM00391">
    <property type="entry name" value="MBD"/>
    <property type="match status" value="1"/>
</dbReference>
<dbReference type="InterPro" id="IPR051516">
    <property type="entry name" value="SETDB_methyltransferase"/>
</dbReference>
<feature type="region of interest" description="Disordered" evidence="19">
    <location>
        <begin position="90"/>
        <end position="113"/>
    </location>
</feature>
<dbReference type="SMART" id="SM00317">
    <property type="entry name" value="SET"/>
    <property type="match status" value="1"/>
</dbReference>
<dbReference type="PROSITE" id="PS50867">
    <property type="entry name" value="PRE_SET"/>
    <property type="match status" value="1"/>
</dbReference>
<evidence type="ECO:0000256" key="17">
    <source>
        <dbReference type="ARBA" id="ARBA00042995"/>
    </source>
</evidence>
<feature type="compositionally biased region" description="Pro residues" evidence="19">
    <location>
        <begin position="94"/>
        <end position="103"/>
    </location>
</feature>
<dbReference type="AlphaFoldDB" id="A0A3P9KBC0"/>
<dbReference type="GO" id="GO:0005694">
    <property type="term" value="C:chromosome"/>
    <property type="evidence" value="ECO:0007669"/>
    <property type="project" value="UniProtKB-SubCell"/>
</dbReference>
<reference evidence="22" key="4">
    <citation type="submission" date="2025-09" db="UniProtKB">
        <authorList>
            <consortium name="Ensembl"/>
        </authorList>
    </citation>
    <scope>IDENTIFICATION</scope>
    <source>
        <strain evidence="22">HNI</strain>
    </source>
</reference>
<organism evidence="22 23">
    <name type="scientific">Oryzias latipes</name>
    <name type="common">Japanese rice fish</name>
    <name type="synonym">Japanese killifish</name>
    <dbReference type="NCBI Taxonomy" id="8090"/>
    <lineage>
        <taxon>Eukaryota</taxon>
        <taxon>Metazoa</taxon>
        <taxon>Chordata</taxon>
        <taxon>Craniata</taxon>
        <taxon>Vertebrata</taxon>
        <taxon>Euteleostomi</taxon>
        <taxon>Actinopterygii</taxon>
        <taxon>Neopterygii</taxon>
        <taxon>Teleostei</taxon>
        <taxon>Neoteleostei</taxon>
        <taxon>Acanthomorphata</taxon>
        <taxon>Ovalentaria</taxon>
        <taxon>Atherinomorphae</taxon>
        <taxon>Beloniformes</taxon>
        <taxon>Adrianichthyidae</taxon>
        <taxon>Oryziinae</taxon>
        <taxon>Oryzias</taxon>
    </lineage>
</organism>
<dbReference type="InterPro" id="IPR007728">
    <property type="entry name" value="Pre-SET_dom"/>
</dbReference>
<evidence type="ECO:0000256" key="3">
    <source>
        <dbReference type="ARBA" id="ARBA00022454"/>
    </source>
</evidence>
<dbReference type="Pfam" id="PF05033">
    <property type="entry name" value="Pre-SET"/>
    <property type="match status" value="1"/>
</dbReference>
<keyword evidence="12" id="KW-0156">Chromatin regulator</keyword>
<comment type="subcellular location">
    <subcellularLocation>
        <location evidence="2">Chromosome</location>
    </subcellularLocation>
    <subcellularLocation>
        <location evidence="1">Nucleus</location>
    </subcellularLocation>
</comment>
<evidence type="ECO:0000256" key="11">
    <source>
        <dbReference type="ARBA" id="ARBA00022833"/>
    </source>
</evidence>
<keyword evidence="6" id="KW-0132">Cell division</keyword>
<evidence type="ECO:0000256" key="4">
    <source>
        <dbReference type="ARBA" id="ARBA00022473"/>
    </source>
</evidence>
<dbReference type="Pfam" id="PF00856">
    <property type="entry name" value="SET"/>
    <property type="match status" value="1"/>
</dbReference>
<evidence type="ECO:0000256" key="16">
    <source>
        <dbReference type="ARBA" id="ARBA00040299"/>
    </source>
</evidence>
<evidence type="ECO:0000256" key="9">
    <source>
        <dbReference type="ARBA" id="ARBA00022723"/>
    </source>
</evidence>
<reference key="1">
    <citation type="journal article" date="2007" name="Nature">
        <title>The medaka draft genome and insights into vertebrate genome evolution.</title>
        <authorList>
            <person name="Kasahara M."/>
            <person name="Naruse K."/>
            <person name="Sasaki S."/>
            <person name="Nakatani Y."/>
            <person name="Qu W."/>
            <person name="Ahsan B."/>
            <person name="Yamada T."/>
            <person name="Nagayasu Y."/>
            <person name="Doi K."/>
            <person name="Kasai Y."/>
            <person name="Jindo T."/>
            <person name="Kobayashi D."/>
            <person name="Shimada A."/>
            <person name="Toyoda A."/>
            <person name="Kuroki Y."/>
            <person name="Fujiyama A."/>
            <person name="Sasaki T."/>
            <person name="Shimizu A."/>
            <person name="Asakawa S."/>
            <person name="Shimizu N."/>
            <person name="Hashimoto S."/>
            <person name="Yang J."/>
            <person name="Lee Y."/>
            <person name="Matsushima K."/>
            <person name="Sugano S."/>
            <person name="Sakaizumi M."/>
            <person name="Narita T."/>
            <person name="Ohishi K."/>
            <person name="Haga S."/>
            <person name="Ohta F."/>
            <person name="Nomoto H."/>
            <person name="Nogata K."/>
            <person name="Morishita T."/>
            <person name="Endo T."/>
            <person name="Shin-I T."/>
            <person name="Takeda H."/>
            <person name="Morishita S."/>
            <person name="Kohara Y."/>
        </authorList>
    </citation>
    <scope>NUCLEOTIDE SEQUENCE [LARGE SCALE GENOMIC DNA]</scope>
    <source>
        <strain>Hd-rR</strain>
    </source>
</reference>
<reference evidence="22" key="3">
    <citation type="submission" date="2025-08" db="UniProtKB">
        <authorList>
            <consortium name="Ensembl"/>
        </authorList>
    </citation>
    <scope>IDENTIFICATION</scope>
    <source>
        <strain evidence="22">HNI</strain>
    </source>
</reference>
<evidence type="ECO:0000256" key="6">
    <source>
        <dbReference type="ARBA" id="ARBA00022618"/>
    </source>
</evidence>
<evidence type="ECO:0000256" key="5">
    <source>
        <dbReference type="ARBA" id="ARBA00022603"/>
    </source>
</evidence>
<dbReference type="Proteomes" id="UP000265180">
    <property type="component" value="Chromosome 2"/>
</dbReference>
<protein>
    <recommendedName>
        <fullName evidence="16">Histone-lysine N-methyltransferase SETDB2</fullName>
        <ecNumber evidence="15">2.1.1.366</ecNumber>
    </recommendedName>
    <alternativeName>
        <fullName evidence="17">SET domain bifurcated 2</fullName>
    </alternativeName>
</protein>
<keyword evidence="4" id="KW-0217">Developmental protein</keyword>
<keyword evidence="13" id="KW-0539">Nucleus</keyword>
<accession>A0A3P9KBC0</accession>
<evidence type="ECO:0000259" key="20">
    <source>
        <dbReference type="PROSITE" id="PS50280"/>
    </source>
</evidence>
<dbReference type="PANTHER" id="PTHR46024">
    <property type="entry name" value="HISTONE-LYSINE N-METHYLTRANSFERASE EGGLESS"/>
    <property type="match status" value="1"/>
</dbReference>
<dbReference type="GO" id="GO:0003677">
    <property type="term" value="F:DNA binding"/>
    <property type="evidence" value="ECO:0007669"/>
    <property type="project" value="InterPro"/>
</dbReference>
<dbReference type="InterPro" id="IPR001214">
    <property type="entry name" value="SET_dom"/>
</dbReference>
<dbReference type="InterPro" id="IPR046341">
    <property type="entry name" value="SET_dom_sf"/>
</dbReference>